<evidence type="ECO:0000256" key="5">
    <source>
        <dbReference type="RuleBase" id="RU004020"/>
    </source>
</evidence>
<keyword evidence="6" id="KW-0175">Coiled coil</keyword>
<feature type="domain" description="HSF-type DNA-binding" evidence="8">
    <location>
        <begin position="63"/>
        <end position="87"/>
    </location>
</feature>
<dbReference type="Proteomes" id="UP000694864">
    <property type="component" value="Chromosome 18"/>
</dbReference>
<dbReference type="Pfam" id="PF00447">
    <property type="entry name" value="HSF_DNA-bind"/>
    <property type="match status" value="1"/>
</dbReference>
<dbReference type="PRINTS" id="PR00056">
    <property type="entry name" value="HSFDOMAIN"/>
</dbReference>
<dbReference type="InterPro" id="IPR000232">
    <property type="entry name" value="HSF_DNA-bd"/>
</dbReference>
<comment type="similarity">
    <text evidence="5">Belongs to the HSF family.</text>
</comment>
<dbReference type="PANTHER" id="PTHR10015:SF333">
    <property type="entry name" value="HEAT STRESS TRANSCRIPTION FACTOR B-2A"/>
    <property type="match status" value="1"/>
</dbReference>
<keyword evidence="4" id="KW-0539">Nucleus</keyword>
<comment type="subcellular location">
    <subcellularLocation>
        <location evidence="1">Nucleus</location>
    </subcellularLocation>
</comment>
<dbReference type="Gene3D" id="1.10.10.10">
    <property type="entry name" value="Winged helix-like DNA-binding domain superfamily/Winged helix DNA-binding domain"/>
    <property type="match status" value="1"/>
</dbReference>
<evidence type="ECO:0000256" key="6">
    <source>
        <dbReference type="SAM" id="Coils"/>
    </source>
</evidence>
<keyword evidence="2" id="KW-0346">Stress response</keyword>
<name>A0ABM0XCH5_CAMSA</name>
<dbReference type="PANTHER" id="PTHR10015">
    <property type="entry name" value="HEAT SHOCK TRANSCRIPTION FACTOR"/>
    <property type="match status" value="1"/>
</dbReference>
<dbReference type="RefSeq" id="XP_010483895.1">
    <property type="nucleotide sequence ID" value="XM_010485593.2"/>
</dbReference>
<evidence type="ECO:0000259" key="8">
    <source>
        <dbReference type="PROSITE" id="PS00434"/>
    </source>
</evidence>
<feature type="region of interest" description="Disordered" evidence="7">
    <location>
        <begin position="142"/>
        <end position="166"/>
    </location>
</feature>
<reference evidence="9" key="1">
    <citation type="journal article" date="2014" name="Nat. Commun.">
        <title>The emerging biofuel crop Camelina sativa retains a highly undifferentiated hexaploid genome structure.</title>
        <authorList>
            <person name="Kagale S."/>
            <person name="Koh C."/>
            <person name="Nixon J."/>
            <person name="Bollina V."/>
            <person name="Clarke W.E."/>
            <person name="Tuteja R."/>
            <person name="Spillane C."/>
            <person name="Robinson S.J."/>
            <person name="Links M.G."/>
            <person name="Clarke C."/>
            <person name="Higgins E.E."/>
            <person name="Huebert T."/>
            <person name="Sharpe A.G."/>
            <person name="Parkin I.A."/>
        </authorList>
    </citation>
    <scope>NUCLEOTIDE SEQUENCE [LARGE SCALE GENOMIC DNA]</scope>
    <source>
        <strain evidence="9">cv. DH55</strain>
    </source>
</reference>
<dbReference type="InterPro" id="IPR036388">
    <property type="entry name" value="WH-like_DNA-bd_sf"/>
</dbReference>
<evidence type="ECO:0000313" key="10">
    <source>
        <dbReference type="RefSeq" id="XP_010483895.1"/>
    </source>
</evidence>
<evidence type="ECO:0000256" key="2">
    <source>
        <dbReference type="ARBA" id="ARBA00023016"/>
    </source>
</evidence>
<organism evidence="9 10">
    <name type="scientific">Camelina sativa</name>
    <name type="common">False flax</name>
    <name type="synonym">Myagrum sativum</name>
    <dbReference type="NCBI Taxonomy" id="90675"/>
    <lineage>
        <taxon>Eukaryota</taxon>
        <taxon>Viridiplantae</taxon>
        <taxon>Streptophyta</taxon>
        <taxon>Embryophyta</taxon>
        <taxon>Tracheophyta</taxon>
        <taxon>Spermatophyta</taxon>
        <taxon>Magnoliopsida</taxon>
        <taxon>eudicotyledons</taxon>
        <taxon>Gunneridae</taxon>
        <taxon>Pentapetalae</taxon>
        <taxon>rosids</taxon>
        <taxon>malvids</taxon>
        <taxon>Brassicales</taxon>
        <taxon>Brassicaceae</taxon>
        <taxon>Camelineae</taxon>
        <taxon>Camelina</taxon>
    </lineage>
</organism>
<evidence type="ECO:0000313" key="9">
    <source>
        <dbReference type="Proteomes" id="UP000694864"/>
    </source>
</evidence>
<dbReference type="SMART" id="SM00415">
    <property type="entry name" value="HSF"/>
    <property type="match status" value="1"/>
</dbReference>
<feature type="coiled-coil region" evidence="6">
    <location>
        <begin position="181"/>
        <end position="208"/>
    </location>
</feature>
<keyword evidence="3" id="KW-0238">DNA-binding</keyword>
<proteinExistence type="inferred from homology"/>
<reference evidence="10" key="2">
    <citation type="submission" date="2025-08" db="UniProtKB">
        <authorList>
            <consortium name="RefSeq"/>
        </authorList>
    </citation>
    <scope>IDENTIFICATION</scope>
    <source>
        <tissue evidence="10">Leaf</tissue>
    </source>
</reference>
<gene>
    <name evidence="10" type="primary">LOC104762324</name>
</gene>
<sequence length="320" mass="36095">MNSPPVDAMTTGESLSQRSIPTPFLTKTYNLVEDSSINDVISWNEDGSSFIVWNPTDFAKDLLPKHFKHNNFSSFVRQLNTYGFKKVVPDRWEFSNDYFKRGEKRLLREIQRRKITTSHQAAAAVTTPPSSSEQRLQTTLVVSPSNSGEDRNNNNTQVMSSSPPSSWYVQTTTGNNGAGLSVELLEENEKLRNQNIQLNRELTQMKSVCDNIFTLMSSYVGSHPDRSYSPGGGGSSSHQPVEFLPAKKRFCDVDGEEEEEEASPRLFGVPIGLKRTRSEGLHQVKTVSTTTAPVGEKKSEEEPPWLRYYNYNRTNQRVCN</sequence>
<dbReference type="SUPFAM" id="SSF46785">
    <property type="entry name" value="Winged helix' DNA-binding domain"/>
    <property type="match status" value="1"/>
</dbReference>
<dbReference type="PROSITE" id="PS00434">
    <property type="entry name" value="HSF_DOMAIN"/>
    <property type="match status" value="1"/>
</dbReference>
<dbReference type="InterPro" id="IPR036390">
    <property type="entry name" value="WH_DNA-bd_sf"/>
</dbReference>
<evidence type="ECO:0000256" key="4">
    <source>
        <dbReference type="ARBA" id="ARBA00023242"/>
    </source>
</evidence>
<protein>
    <submittedName>
        <fullName evidence="10">Heat stress transcription factor B-2a-like</fullName>
    </submittedName>
</protein>
<keyword evidence="9" id="KW-1185">Reference proteome</keyword>
<evidence type="ECO:0000256" key="7">
    <source>
        <dbReference type="SAM" id="MobiDB-lite"/>
    </source>
</evidence>
<accession>A0ABM0XCH5</accession>
<evidence type="ECO:0000256" key="1">
    <source>
        <dbReference type="ARBA" id="ARBA00004123"/>
    </source>
</evidence>
<dbReference type="GeneID" id="104762324"/>
<evidence type="ECO:0000256" key="3">
    <source>
        <dbReference type="ARBA" id="ARBA00023125"/>
    </source>
</evidence>